<organism evidence="1 2">
    <name type="scientific">Hymenobacter rigui</name>
    <dbReference type="NCBI Taxonomy" id="334424"/>
    <lineage>
        <taxon>Bacteria</taxon>
        <taxon>Pseudomonadati</taxon>
        <taxon>Bacteroidota</taxon>
        <taxon>Cytophagia</taxon>
        <taxon>Cytophagales</taxon>
        <taxon>Hymenobacteraceae</taxon>
        <taxon>Hymenobacter</taxon>
    </lineage>
</organism>
<reference evidence="1 2" key="1">
    <citation type="submission" date="2018-12" db="EMBL/GenBank/DDBJ databases">
        <authorList>
            <person name="Feng G."/>
            <person name="Zhu H."/>
        </authorList>
    </citation>
    <scope>NUCLEOTIDE SEQUENCE [LARGE SCALE GENOMIC DNA]</scope>
    <source>
        <strain evidence="1 2">KCTC 12533</strain>
    </source>
</reference>
<gene>
    <name evidence="1" type="ORF">EI291_05505</name>
</gene>
<sequence>MIEQNAPQLRFTLLSDLFGPQRQSADPVGWEEIGVQLHRDGKYHGLTTEYTVELGFVKEGRAYLLQALEIAGIEAEVAVLIEVYDPNAFTWEVYYRGRLDFAGASSTATEFRCTVEKPGFTIKFLNRENITVDLLGRESVGGSALAPFTPTTVELHSKAIRQRYEAETSASPPPPLPDYVTDGNSRFKVMYFGFGSAVVDEFGVQETYAGTITMPDTNPEVPVYVTKEKGLFSIDFTVLALLRIQRQNGKGDFDKADGEVYFRINSEPPVKLFEFRDSGIAGEFRKQLTAAYRVTRNLNIGDQVYLYGRLHVYDISGPLIGPYQFTTYIEMQQGSYFKMEALTQTDPTPAAGLLVYEAFDRLAQAATDSPVAFRSAYFGRTDTRPAYPADGAGSLTMVTGGFQVRGFPLALKSIYATWQGLFDSLSAAHWLGYGIERLPGGTEVVRVEQASYFYSDAVVLTLAAPVQDHLPDIDGVAFSNFEQHVIADRYYNQAEAGWQKWQVQNLNGLDEFNTRREWALPLTQVQATYTAVGGYITAGLYLENTRRQRYEATATTDDQADNDNFLVCLLRHPLGGFQTERNQLFADVTGLLSPDTAYNLRLSPARVLRRHSPVLAAGLFGRQGKRIRFSFGEGNNELSTRLPGETAVVEKADISVEELGPPLWRNESYQFTAPCTWQQALAILSRPNGRIRFRTERNEVREGWILDFKHDLIGGTADFTLLRCYALSQ</sequence>
<dbReference type="OrthoDB" id="1286096at2"/>
<comment type="caution">
    <text evidence="1">The sequence shown here is derived from an EMBL/GenBank/DDBJ whole genome shotgun (WGS) entry which is preliminary data.</text>
</comment>
<keyword evidence="2" id="KW-1185">Reference proteome</keyword>
<accession>A0A3R9P6Y0</accession>
<dbReference type="EMBL" id="RWIT01000002">
    <property type="protein sequence ID" value="RSK50108.1"/>
    <property type="molecule type" value="Genomic_DNA"/>
</dbReference>
<proteinExistence type="predicted"/>
<evidence type="ECO:0000313" key="2">
    <source>
        <dbReference type="Proteomes" id="UP000273500"/>
    </source>
</evidence>
<name>A0A3R9P6Y0_9BACT</name>
<evidence type="ECO:0000313" key="1">
    <source>
        <dbReference type="EMBL" id="RSK50108.1"/>
    </source>
</evidence>
<dbReference type="Proteomes" id="UP000273500">
    <property type="component" value="Unassembled WGS sequence"/>
</dbReference>
<dbReference type="AlphaFoldDB" id="A0A3R9P6Y0"/>
<protein>
    <submittedName>
        <fullName evidence="1">Uncharacterized protein</fullName>
    </submittedName>
</protein>